<dbReference type="InterPro" id="IPR036390">
    <property type="entry name" value="WH_DNA-bd_sf"/>
</dbReference>
<name>A0A1H6A5E4_9ACTN</name>
<dbReference type="InterPro" id="IPR036388">
    <property type="entry name" value="WH-like_DNA-bd_sf"/>
</dbReference>
<dbReference type="AlphaFoldDB" id="A0A1H6A5E4"/>
<dbReference type="Gene3D" id="1.10.10.10">
    <property type="entry name" value="Winged helix-like DNA-binding domain superfamily/Winged helix DNA-binding domain"/>
    <property type="match status" value="1"/>
</dbReference>
<dbReference type="SUPFAM" id="SSF46785">
    <property type="entry name" value="Winged helix' DNA-binding domain"/>
    <property type="match status" value="1"/>
</dbReference>
<organism evidence="1 2">
    <name type="scientific">Nonomuraea solani</name>
    <dbReference type="NCBI Taxonomy" id="1144553"/>
    <lineage>
        <taxon>Bacteria</taxon>
        <taxon>Bacillati</taxon>
        <taxon>Actinomycetota</taxon>
        <taxon>Actinomycetes</taxon>
        <taxon>Streptosporangiales</taxon>
        <taxon>Streptosporangiaceae</taxon>
        <taxon>Nonomuraea</taxon>
    </lineage>
</organism>
<sequence length="196" mass="21564">MKQPPSVLLPLLRSPFQGELLAWLFLHPEEEYAQVDLARRFEVSPASVTREVDRLSAAGLLATRRAGNMRMIRADTDVPVARPLTELLALTYGPIAVLGERLAEVPGVEEAFIYGSWAARYSGEPGRVPNDVDVLVVGSADEDDLYDAARAAEGVLGREVNIRRLSREAWASPEGDPFLETVKTRPLVRLQMGEGQ</sequence>
<protein>
    <submittedName>
        <fullName evidence="1">MarR family protein</fullName>
    </submittedName>
</protein>
<accession>A0A1H6A5E4</accession>
<proteinExistence type="predicted"/>
<dbReference type="Proteomes" id="UP000236732">
    <property type="component" value="Unassembled WGS sequence"/>
</dbReference>
<dbReference type="EMBL" id="FNVT01000002">
    <property type="protein sequence ID" value="SEG43560.1"/>
    <property type="molecule type" value="Genomic_DNA"/>
</dbReference>
<evidence type="ECO:0000313" key="1">
    <source>
        <dbReference type="EMBL" id="SEG43560.1"/>
    </source>
</evidence>
<dbReference type="OrthoDB" id="3526885at2"/>
<keyword evidence="2" id="KW-1185">Reference proteome</keyword>
<reference evidence="1 2" key="1">
    <citation type="submission" date="2016-10" db="EMBL/GenBank/DDBJ databases">
        <authorList>
            <person name="de Groot N.N."/>
        </authorList>
    </citation>
    <scope>NUCLEOTIDE SEQUENCE [LARGE SCALE GENOMIC DNA]</scope>
    <source>
        <strain evidence="1 2">CGMCC 4.7037</strain>
    </source>
</reference>
<gene>
    <name evidence="1" type="ORF">SAMN05444920_1021024</name>
</gene>
<evidence type="ECO:0000313" key="2">
    <source>
        <dbReference type="Proteomes" id="UP000236732"/>
    </source>
</evidence>